<dbReference type="Proteomes" id="UP000218023">
    <property type="component" value="Unassembled WGS sequence"/>
</dbReference>
<dbReference type="GO" id="GO:0097351">
    <property type="term" value="F:toxin sequestering activity"/>
    <property type="evidence" value="ECO:0007669"/>
    <property type="project" value="InterPro"/>
</dbReference>
<dbReference type="SMART" id="SM00966">
    <property type="entry name" value="SpoVT_AbrB"/>
    <property type="match status" value="1"/>
</dbReference>
<proteinExistence type="predicted"/>
<keyword evidence="1" id="KW-0238">DNA-binding</keyword>
<dbReference type="AlphaFoldDB" id="A0A2A2GF87"/>
<dbReference type="Gene3D" id="2.10.260.10">
    <property type="match status" value="1"/>
</dbReference>
<evidence type="ECO:0000313" key="4">
    <source>
        <dbReference type="Proteomes" id="UP000218023"/>
    </source>
</evidence>
<dbReference type="GO" id="GO:0001558">
    <property type="term" value="P:regulation of cell growth"/>
    <property type="evidence" value="ECO:0007669"/>
    <property type="project" value="InterPro"/>
</dbReference>
<dbReference type="InterPro" id="IPR037914">
    <property type="entry name" value="SpoVT-AbrB_sf"/>
</dbReference>
<organism evidence="3 4">
    <name type="scientific">Paracoccus salipaludis</name>
    <dbReference type="NCBI Taxonomy" id="2032623"/>
    <lineage>
        <taxon>Bacteria</taxon>
        <taxon>Pseudomonadati</taxon>
        <taxon>Pseudomonadota</taxon>
        <taxon>Alphaproteobacteria</taxon>
        <taxon>Rhodobacterales</taxon>
        <taxon>Paracoccaceae</taxon>
        <taxon>Paracoccus</taxon>
    </lineage>
</organism>
<evidence type="ECO:0000313" key="3">
    <source>
        <dbReference type="EMBL" id="PAU96028.1"/>
    </source>
</evidence>
<dbReference type="RefSeq" id="WP_095641301.1">
    <property type="nucleotide sequence ID" value="NZ_NSJZ01000024.1"/>
</dbReference>
<name>A0A2A2GF87_9RHOB</name>
<evidence type="ECO:0000259" key="2">
    <source>
        <dbReference type="PROSITE" id="PS51740"/>
    </source>
</evidence>
<dbReference type="GO" id="GO:0003700">
    <property type="term" value="F:DNA-binding transcription factor activity"/>
    <property type="evidence" value="ECO:0007669"/>
    <property type="project" value="InterPro"/>
</dbReference>
<dbReference type="PROSITE" id="PS51740">
    <property type="entry name" value="SPOVT_ABRB"/>
    <property type="match status" value="1"/>
</dbReference>
<accession>A0A2A2GF87</accession>
<dbReference type="Pfam" id="PF15937">
    <property type="entry name" value="PrlF_antitoxin"/>
    <property type="match status" value="1"/>
</dbReference>
<gene>
    <name evidence="3" type="ORF">CK240_15870</name>
</gene>
<protein>
    <submittedName>
        <fullName evidence="3">AbrB family transcriptional regulator</fullName>
    </submittedName>
</protein>
<evidence type="ECO:0000256" key="1">
    <source>
        <dbReference type="PROSITE-ProRule" id="PRU01076"/>
    </source>
</evidence>
<dbReference type="EMBL" id="NSJZ01000024">
    <property type="protein sequence ID" value="PAU96028.1"/>
    <property type="molecule type" value="Genomic_DNA"/>
</dbReference>
<dbReference type="OrthoDB" id="9809003at2"/>
<sequence>MSESTVTIKGQTTLPRAVRQVLDLGPGDRLRYVILDDGQVRLMRAQPVAALAGILRHEGRRPVSLDEMEAAIAGGAQGE</sequence>
<dbReference type="InterPro" id="IPR007159">
    <property type="entry name" value="SpoVT-AbrB_dom"/>
</dbReference>
<dbReference type="SUPFAM" id="SSF89447">
    <property type="entry name" value="AbrB/MazE/MraZ-like"/>
    <property type="match status" value="1"/>
</dbReference>
<dbReference type="InterPro" id="IPR031848">
    <property type="entry name" value="PrlF_antitoxin"/>
</dbReference>
<keyword evidence="4" id="KW-1185">Reference proteome</keyword>
<feature type="domain" description="SpoVT-AbrB" evidence="2">
    <location>
        <begin position="1"/>
        <end position="47"/>
    </location>
</feature>
<comment type="caution">
    <text evidence="3">The sequence shown here is derived from an EMBL/GenBank/DDBJ whole genome shotgun (WGS) entry which is preliminary data.</text>
</comment>
<reference evidence="3 4" key="1">
    <citation type="submission" date="2017-09" db="EMBL/GenBank/DDBJ databases">
        <title>Paracoccus alkalisoli sp. nov., isolated from saline alkaline soil.</title>
        <authorList>
            <person name="Dong X."/>
            <person name="Zhang G."/>
        </authorList>
    </citation>
    <scope>NUCLEOTIDE SEQUENCE [LARGE SCALE GENOMIC DNA]</scope>
    <source>
        <strain evidence="3 4">WN007</strain>
    </source>
</reference>
<dbReference type="GO" id="GO:0003677">
    <property type="term" value="F:DNA binding"/>
    <property type="evidence" value="ECO:0007669"/>
    <property type="project" value="UniProtKB-UniRule"/>
</dbReference>